<proteinExistence type="predicted"/>
<evidence type="ECO:0000256" key="6">
    <source>
        <dbReference type="ARBA" id="ARBA00023239"/>
    </source>
</evidence>
<dbReference type="NCBIfam" id="TIGR03180">
    <property type="entry name" value="UraD_2"/>
    <property type="match status" value="1"/>
</dbReference>
<evidence type="ECO:0000256" key="2">
    <source>
        <dbReference type="ARBA" id="ARBA00004754"/>
    </source>
</evidence>
<dbReference type="NCBIfam" id="NF010372">
    <property type="entry name" value="PRK13798.1"/>
    <property type="match status" value="1"/>
</dbReference>
<keyword evidence="5" id="KW-0210">Decarboxylase</keyword>
<organism evidence="8 9">
    <name type="scientific">Nocardia tengchongensis</name>
    <dbReference type="NCBI Taxonomy" id="2055889"/>
    <lineage>
        <taxon>Bacteria</taxon>
        <taxon>Bacillati</taxon>
        <taxon>Actinomycetota</taxon>
        <taxon>Actinomycetes</taxon>
        <taxon>Mycobacteriales</taxon>
        <taxon>Nocardiaceae</taxon>
        <taxon>Nocardia</taxon>
    </lineage>
</organism>
<evidence type="ECO:0000259" key="7">
    <source>
        <dbReference type="Pfam" id="PF09349"/>
    </source>
</evidence>
<dbReference type="RefSeq" id="WP_213559931.1">
    <property type="nucleotide sequence ID" value="NZ_JBHXAJ010000008.1"/>
</dbReference>
<dbReference type="GO" id="GO:0051997">
    <property type="term" value="F:2-oxo-4-hydroxy-4-carboxy-5-ureidoimidazoline decarboxylase activity"/>
    <property type="evidence" value="ECO:0007669"/>
    <property type="project" value="UniProtKB-EC"/>
</dbReference>
<keyword evidence="4" id="KW-0659">Purine metabolism</keyword>
<dbReference type="Gene3D" id="1.10.3330.10">
    <property type="entry name" value="Oxo-4-hydroxy-4-carboxy-5-ureidoimidazoline decarboxylase"/>
    <property type="match status" value="1"/>
</dbReference>
<feature type="domain" description="Oxo-4-hydroxy-4-carboxy-5-ureidoimidazoline decarboxylase" evidence="7">
    <location>
        <begin position="14"/>
        <end position="158"/>
    </location>
</feature>
<dbReference type="EMBL" id="CP074371">
    <property type="protein sequence ID" value="QVI23864.1"/>
    <property type="molecule type" value="Genomic_DNA"/>
</dbReference>
<evidence type="ECO:0000313" key="9">
    <source>
        <dbReference type="Proteomes" id="UP000683310"/>
    </source>
</evidence>
<evidence type="ECO:0000256" key="4">
    <source>
        <dbReference type="ARBA" id="ARBA00022631"/>
    </source>
</evidence>
<name>A0ABX8CWJ5_9NOCA</name>
<evidence type="ECO:0000256" key="3">
    <source>
        <dbReference type="ARBA" id="ARBA00012257"/>
    </source>
</evidence>
<keyword evidence="9" id="KW-1185">Reference proteome</keyword>
<gene>
    <name evidence="8" type="primary">uraD</name>
    <name evidence="8" type="ORF">KHQ06_14240</name>
</gene>
<keyword evidence="6 8" id="KW-0456">Lyase</keyword>
<evidence type="ECO:0000256" key="5">
    <source>
        <dbReference type="ARBA" id="ARBA00022793"/>
    </source>
</evidence>
<dbReference type="InterPro" id="IPR017595">
    <property type="entry name" value="OHCU_decarboxylase-2"/>
</dbReference>
<protein>
    <recommendedName>
        <fullName evidence="3">2-oxo-4-hydroxy-4-carboxy-5-ureidoimidazoline decarboxylase</fullName>
        <ecNumber evidence="3">4.1.1.97</ecNumber>
    </recommendedName>
</protein>
<sequence>MVTLSEFNSTAGDRLRPDLLTCCDVPAWADGLLADRPYADIDGVLARADELAGALTGADVDRALAAHPRIGERVSGTGTGSAWSRQEQAGVGQDAADRLLDGNRAYEQRFGRVFLICATGLSAEQILTNLRERLTNDDAAEAAVVAGELRKIAVLRLRKVFEQ</sequence>
<evidence type="ECO:0000256" key="1">
    <source>
        <dbReference type="ARBA" id="ARBA00001163"/>
    </source>
</evidence>
<evidence type="ECO:0000313" key="8">
    <source>
        <dbReference type="EMBL" id="QVI23864.1"/>
    </source>
</evidence>
<dbReference type="PANTHER" id="PTHR43466">
    <property type="entry name" value="2-OXO-4-HYDROXY-4-CARBOXY-5-UREIDOIMIDAZOLINE DECARBOXYLASE-RELATED"/>
    <property type="match status" value="1"/>
</dbReference>
<dbReference type="Pfam" id="PF09349">
    <property type="entry name" value="OHCU_decarbox"/>
    <property type="match status" value="1"/>
</dbReference>
<reference evidence="8 9" key="1">
    <citation type="submission" date="2021-04" db="EMBL/GenBank/DDBJ databases">
        <title>Nocardia tengchongensis.</title>
        <authorList>
            <person name="Zhuang k."/>
            <person name="Ran Y."/>
            <person name="Li W."/>
        </authorList>
    </citation>
    <scope>NUCLEOTIDE SEQUENCE [LARGE SCALE GENOMIC DNA]</scope>
    <source>
        <strain evidence="8 9">CFH S0057</strain>
    </source>
</reference>
<dbReference type="SUPFAM" id="SSF158694">
    <property type="entry name" value="UraD-Like"/>
    <property type="match status" value="1"/>
</dbReference>
<comment type="pathway">
    <text evidence="2">Purine metabolism; urate degradation; (S)-allantoin from urate: step 3/3.</text>
</comment>
<dbReference type="EC" id="4.1.1.97" evidence="3"/>
<dbReference type="InterPro" id="IPR036778">
    <property type="entry name" value="OHCU_decarboxylase_sf"/>
</dbReference>
<dbReference type="InterPro" id="IPR018020">
    <property type="entry name" value="OHCU_decarboxylase"/>
</dbReference>
<dbReference type="Proteomes" id="UP000683310">
    <property type="component" value="Chromosome"/>
</dbReference>
<comment type="catalytic activity">
    <reaction evidence="1">
        <text>5-hydroxy-2-oxo-4-ureido-2,5-dihydro-1H-imidazole-5-carboxylate + H(+) = (S)-allantoin + CO2</text>
        <dbReference type="Rhea" id="RHEA:26301"/>
        <dbReference type="ChEBI" id="CHEBI:15378"/>
        <dbReference type="ChEBI" id="CHEBI:15678"/>
        <dbReference type="ChEBI" id="CHEBI:16526"/>
        <dbReference type="ChEBI" id="CHEBI:58639"/>
        <dbReference type="EC" id="4.1.1.97"/>
    </reaction>
</comment>
<accession>A0ABX8CWJ5</accession>
<dbReference type="PANTHER" id="PTHR43466:SF1">
    <property type="entry name" value="2-OXO-4-HYDROXY-4-CARBOXY-5-UREIDOIMIDAZOLINE DECARBOXYLASE-RELATED"/>
    <property type="match status" value="1"/>
</dbReference>